<name>A0A9N9NZV5_9GLOM</name>
<dbReference type="OrthoDB" id="10585209at2759"/>
<proteinExistence type="predicted"/>
<keyword evidence="2" id="KW-1185">Reference proteome</keyword>
<organism evidence="1 2">
    <name type="scientific">Ambispora leptoticha</name>
    <dbReference type="NCBI Taxonomy" id="144679"/>
    <lineage>
        <taxon>Eukaryota</taxon>
        <taxon>Fungi</taxon>
        <taxon>Fungi incertae sedis</taxon>
        <taxon>Mucoromycota</taxon>
        <taxon>Glomeromycotina</taxon>
        <taxon>Glomeromycetes</taxon>
        <taxon>Archaeosporales</taxon>
        <taxon>Ambisporaceae</taxon>
        <taxon>Ambispora</taxon>
    </lineage>
</organism>
<dbReference type="Proteomes" id="UP000789508">
    <property type="component" value="Unassembled WGS sequence"/>
</dbReference>
<gene>
    <name evidence="1" type="ORF">ALEPTO_LOCUS14175</name>
</gene>
<feature type="non-terminal residue" evidence="1">
    <location>
        <position position="1"/>
    </location>
</feature>
<evidence type="ECO:0000313" key="2">
    <source>
        <dbReference type="Proteomes" id="UP000789508"/>
    </source>
</evidence>
<evidence type="ECO:0000313" key="1">
    <source>
        <dbReference type="EMBL" id="CAG8771691.1"/>
    </source>
</evidence>
<reference evidence="1" key="1">
    <citation type="submission" date="2021-06" db="EMBL/GenBank/DDBJ databases">
        <authorList>
            <person name="Kallberg Y."/>
            <person name="Tangrot J."/>
            <person name="Rosling A."/>
        </authorList>
    </citation>
    <scope>NUCLEOTIDE SEQUENCE</scope>
    <source>
        <strain evidence="1">FL130A</strain>
    </source>
</reference>
<dbReference type="EMBL" id="CAJVPS010052863">
    <property type="protein sequence ID" value="CAG8771691.1"/>
    <property type="molecule type" value="Genomic_DNA"/>
</dbReference>
<comment type="caution">
    <text evidence="1">The sequence shown here is derived from an EMBL/GenBank/DDBJ whole genome shotgun (WGS) entry which is preliminary data.</text>
</comment>
<protein>
    <submittedName>
        <fullName evidence="1">9374_t:CDS:1</fullName>
    </submittedName>
</protein>
<dbReference type="AlphaFoldDB" id="A0A9N9NZV5"/>
<feature type="non-terminal residue" evidence="1">
    <location>
        <position position="75"/>
    </location>
</feature>
<accession>A0A9N9NZV5</accession>
<sequence length="75" mass="8757">NDVKEECIGRFWHNLIREKQESELITLVNEMKISQKKKDLLVEHTALQHAKLLYATAREAGKQSQIVQQKITNEL</sequence>